<gene>
    <name evidence="1" type="ORF">F4X14_11220</name>
</gene>
<reference evidence="1" key="1">
    <citation type="submission" date="2019-09" db="EMBL/GenBank/DDBJ databases">
        <title>Characterisation of the sponge microbiome using genome-centric metagenomics.</title>
        <authorList>
            <person name="Engelberts J.P."/>
            <person name="Robbins S.J."/>
            <person name="De Goeij J.M."/>
            <person name="Aranda M."/>
            <person name="Bell S.C."/>
            <person name="Webster N.S."/>
        </authorList>
    </citation>
    <scope>NUCLEOTIDE SEQUENCE</scope>
    <source>
        <strain evidence="1">SB0661_bin_32</strain>
    </source>
</reference>
<evidence type="ECO:0000313" key="1">
    <source>
        <dbReference type="EMBL" id="MYC95530.1"/>
    </source>
</evidence>
<proteinExistence type="predicted"/>
<name>A0A6B1D6F8_9CHLR</name>
<accession>A0A6B1D6F8</accession>
<organism evidence="1">
    <name type="scientific">Caldilineaceae bacterium SB0661_bin_32</name>
    <dbReference type="NCBI Taxonomy" id="2605255"/>
    <lineage>
        <taxon>Bacteria</taxon>
        <taxon>Bacillati</taxon>
        <taxon>Chloroflexota</taxon>
        <taxon>Caldilineae</taxon>
        <taxon>Caldilineales</taxon>
        <taxon>Caldilineaceae</taxon>
    </lineage>
</organism>
<protein>
    <submittedName>
        <fullName evidence="1">Uncharacterized protein</fullName>
    </submittedName>
</protein>
<dbReference type="AlphaFoldDB" id="A0A6B1D6F8"/>
<comment type="caution">
    <text evidence="1">The sequence shown here is derived from an EMBL/GenBank/DDBJ whole genome shotgun (WGS) entry which is preliminary data.</text>
</comment>
<dbReference type="EMBL" id="VXMH01000058">
    <property type="protein sequence ID" value="MYC95530.1"/>
    <property type="molecule type" value="Genomic_DNA"/>
</dbReference>
<sequence length="94" mass="10932">MTLTLNLSPELELRLLYAAERLGLPPTQFIMQFLDKHLPQNDNGAEIVSLLQSWIDEEDDTEQKETGDYLQRVLDEDRLSERKLFPSELKGVSW</sequence>